<organism evidence="4 5">
    <name type="scientific">Litoreibacter ponti</name>
    <dbReference type="NCBI Taxonomy" id="1510457"/>
    <lineage>
        <taxon>Bacteria</taxon>
        <taxon>Pseudomonadati</taxon>
        <taxon>Pseudomonadota</taxon>
        <taxon>Alphaproteobacteria</taxon>
        <taxon>Rhodobacterales</taxon>
        <taxon>Roseobacteraceae</taxon>
        <taxon>Litoreibacter</taxon>
    </lineage>
</organism>
<keyword evidence="5" id="KW-1185">Reference proteome</keyword>
<evidence type="ECO:0000256" key="1">
    <source>
        <dbReference type="ARBA" id="ARBA00001946"/>
    </source>
</evidence>
<dbReference type="PROSITE" id="PS51462">
    <property type="entry name" value="NUDIX"/>
    <property type="match status" value="1"/>
</dbReference>
<evidence type="ECO:0000313" key="5">
    <source>
        <dbReference type="Proteomes" id="UP000243978"/>
    </source>
</evidence>
<protein>
    <submittedName>
        <fullName evidence="4">NUDIX domain-containing protein</fullName>
    </submittedName>
</protein>
<dbReference type="Pfam" id="PF00293">
    <property type="entry name" value="NUDIX"/>
    <property type="match status" value="1"/>
</dbReference>
<dbReference type="EMBL" id="QBKS01000001">
    <property type="protein sequence ID" value="PTX57316.1"/>
    <property type="molecule type" value="Genomic_DNA"/>
</dbReference>
<dbReference type="InterPro" id="IPR000086">
    <property type="entry name" value="NUDIX_hydrolase_dom"/>
</dbReference>
<sequence length="131" mass="14419">MIYKACPVALHPDGAPRRVPVFEHPLAGLQLVKGTVRAGEDPTRAAARELFEESGLETRAAIPLGQSDGIVAGERWHFALCRIAPPVRERWQHHCADDGGHLFKFHWIALDEPSDLPAPFDAALAQMRALL</sequence>
<gene>
    <name evidence="4" type="ORF">C8N43_1983</name>
</gene>
<comment type="caution">
    <text evidence="4">The sequence shown here is derived from an EMBL/GenBank/DDBJ whole genome shotgun (WGS) entry which is preliminary data.</text>
</comment>
<comment type="cofactor">
    <cofactor evidence="1">
        <name>Mg(2+)</name>
        <dbReference type="ChEBI" id="CHEBI:18420"/>
    </cofactor>
</comment>
<dbReference type="CDD" id="cd04663">
    <property type="entry name" value="NUDIX_Hydrolase"/>
    <property type="match status" value="1"/>
</dbReference>
<evidence type="ECO:0000313" key="4">
    <source>
        <dbReference type="EMBL" id="PTX57316.1"/>
    </source>
</evidence>
<dbReference type="RefSeq" id="WP_107845424.1">
    <property type="nucleotide sequence ID" value="NZ_QBKS01000001.1"/>
</dbReference>
<dbReference type="InterPro" id="IPR015797">
    <property type="entry name" value="NUDIX_hydrolase-like_dom_sf"/>
</dbReference>
<dbReference type="AlphaFoldDB" id="A0A2T6BMM8"/>
<dbReference type="PROSITE" id="PS00893">
    <property type="entry name" value="NUDIX_BOX"/>
    <property type="match status" value="1"/>
</dbReference>
<accession>A0A2T6BMM8</accession>
<dbReference type="OrthoDB" id="9804442at2"/>
<name>A0A2T6BMM8_9RHOB</name>
<dbReference type="GO" id="GO:0016787">
    <property type="term" value="F:hydrolase activity"/>
    <property type="evidence" value="ECO:0007669"/>
    <property type="project" value="UniProtKB-KW"/>
</dbReference>
<dbReference type="InterPro" id="IPR020084">
    <property type="entry name" value="NUDIX_hydrolase_CS"/>
</dbReference>
<evidence type="ECO:0000259" key="3">
    <source>
        <dbReference type="PROSITE" id="PS51462"/>
    </source>
</evidence>
<feature type="domain" description="Nudix hydrolase" evidence="3">
    <location>
        <begin position="1"/>
        <end position="130"/>
    </location>
</feature>
<reference evidence="4 5" key="1">
    <citation type="submission" date="2018-04" db="EMBL/GenBank/DDBJ databases">
        <title>Genomic Encyclopedia of Archaeal and Bacterial Type Strains, Phase II (KMG-II): from individual species to whole genera.</title>
        <authorList>
            <person name="Goeker M."/>
        </authorList>
    </citation>
    <scope>NUCLEOTIDE SEQUENCE [LARGE SCALE GENOMIC DNA]</scope>
    <source>
        <strain evidence="4 5">DSM 100977</strain>
    </source>
</reference>
<keyword evidence="2" id="KW-0378">Hydrolase</keyword>
<dbReference type="SUPFAM" id="SSF55811">
    <property type="entry name" value="Nudix"/>
    <property type="match status" value="1"/>
</dbReference>
<dbReference type="Proteomes" id="UP000243978">
    <property type="component" value="Unassembled WGS sequence"/>
</dbReference>
<proteinExistence type="predicted"/>
<evidence type="ECO:0000256" key="2">
    <source>
        <dbReference type="ARBA" id="ARBA00022801"/>
    </source>
</evidence>
<dbReference type="Gene3D" id="3.90.79.10">
    <property type="entry name" value="Nucleoside Triphosphate Pyrophosphohydrolase"/>
    <property type="match status" value="1"/>
</dbReference>